<dbReference type="Proteomes" id="UP000095284">
    <property type="component" value="Unplaced"/>
</dbReference>
<organism evidence="3 5">
    <name type="scientific">Bursaphelenchus xylophilus</name>
    <name type="common">Pinewood nematode worm</name>
    <name type="synonym">Aphelenchoides xylophilus</name>
    <dbReference type="NCBI Taxonomy" id="6326"/>
    <lineage>
        <taxon>Eukaryota</taxon>
        <taxon>Metazoa</taxon>
        <taxon>Ecdysozoa</taxon>
        <taxon>Nematoda</taxon>
        <taxon>Chromadorea</taxon>
        <taxon>Rhabditida</taxon>
        <taxon>Tylenchina</taxon>
        <taxon>Tylenchomorpha</taxon>
        <taxon>Aphelenchoidea</taxon>
        <taxon>Aphelenchoididae</taxon>
        <taxon>Bursaphelenchus</taxon>
    </lineage>
</organism>
<gene>
    <name evidence="2" type="ORF">BXYJ_LOCUS8236</name>
</gene>
<sequence>MIPRVHQKPAKYNIRGQTQDKEGVICADNHLIGLTEKVSFTSYSELLKWMIHYEFNANVRLVKMSSNLLDGSLPEEVKRRFIFDRMVFACHNHDSSDRYVKGELVTSKRQGKGCVFTFTVLYIRAINRLQMMSGCFYHTDGCVPSAESAAEFNPRDPQSKKKVAILNELATHYIPGDFTYVATNSIQRFKGANRDKNAPIIEDAENDVPALDYPPEMLQAMDEYVEATMRTALASKAKKRRASGEAAASAAKRSRSAPLDPREISLGGEEASRPLSVPLQPVLNVPAPVNPIKPPQKPLGGVRLRDMDFCKAGLQYFFPKFPAQPLRQPFAQIQPFQPPIQNTFHHQFYWEHTSQVQYEQVPQTPQFAHEVRVQEVQQHPQPLIVENEPAGFDNRDLFRPFDENIQEVPGAEVEDQNLVDDFGAPLLKLNDEDWDGLGEFFVPPMSRQELNEVEEYLNCFENGENLEMGLFDLDVPVAEPEYFNL</sequence>
<accession>A0A1I7RU30</accession>
<dbReference type="SMR" id="A0A1I7RU30"/>
<evidence type="ECO:0000256" key="1">
    <source>
        <dbReference type="SAM" id="MobiDB-lite"/>
    </source>
</evidence>
<dbReference type="WBParaSite" id="BXY_0423700.1">
    <property type="protein sequence ID" value="BXY_0423700.1"/>
    <property type="gene ID" value="BXY_0423700"/>
</dbReference>
<evidence type="ECO:0000313" key="4">
    <source>
        <dbReference type="Proteomes" id="UP000659654"/>
    </source>
</evidence>
<protein>
    <submittedName>
        <fullName evidence="2">(pine wood nematode) hypothetical protein</fullName>
    </submittedName>
</protein>
<dbReference type="EMBL" id="CAJFDI010000004">
    <property type="protein sequence ID" value="CAD5224822.1"/>
    <property type="molecule type" value="Genomic_DNA"/>
</dbReference>
<feature type="region of interest" description="Disordered" evidence="1">
    <location>
        <begin position="236"/>
        <end position="271"/>
    </location>
</feature>
<evidence type="ECO:0000313" key="5">
    <source>
        <dbReference type="WBParaSite" id="BXY_0423700.1"/>
    </source>
</evidence>
<name>A0A1I7RU30_BURXY</name>
<dbReference type="AlphaFoldDB" id="A0A1I7RU30"/>
<keyword evidence="4" id="KW-1185">Reference proteome</keyword>
<evidence type="ECO:0000313" key="3">
    <source>
        <dbReference type="Proteomes" id="UP000095284"/>
    </source>
</evidence>
<dbReference type="EMBL" id="CAJFCV020000004">
    <property type="protein sequence ID" value="CAG9113750.1"/>
    <property type="molecule type" value="Genomic_DNA"/>
</dbReference>
<reference evidence="2" key="2">
    <citation type="submission" date="2020-09" db="EMBL/GenBank/DDBJ databases">
        <authorList>
            <person name="Kikuchi T."/>
        </authorList>
    </citation>
    <scope>NUCLEOTIDE SEQUENCE</scope>
    <source>
        <strain evidence="2">Ka4C1</strain>
    </source>
</reference>
<proteinExistence type="predicted"/>
<dbReference type="OrthoDB" id="10651838at2759"/>
<reference evidence="5" key="1">
    <citation type="submission" date="2016-11" db="UniProtKB">
        <authorList>
            <consortium name="WormBaseParasite"/>
        </authorList>
    </citation>
    <scope>IDENTIFICATION</scope>
</reference>
<evidence type="ECO:0000313" key="2">
    <source>
        <dbReference type="EMBL" id="CAD5224822.1"/>
    </source>
</evidence>
<dbReference type="Proteomes" id="UP000582659">
    <property type="component" value="Unassembled WGS sequence"/>
</dbReference>
<dbReference type="Proteomes" id="UP000659654">
    <property type="component" value="Unassembled WGS sequence"/>
</dbReference>